<reference evidence="1 2" key="1">
    <citation type="submission" date="2023-03" db="EMBL/GenBank/DDBJ databases">
        <title>Genome insight into feeding habits of ladybird beetles.</title>
        <authorList>
            <person name="Li H.-S."/>
            <person name="Huang Y.-H."/>
            <person name="Pang H."/>
        </authorList>
    </citation>
    <scope>NUCLEOTIDE SEQUENCE [LARGE SCALE GENOMIC DNA]</scope>
    <source>
        <strain evidence="1">SYSU_2023b</strain>
        <tissue evidence="1">Whole body</tissue>
    </source>
</reference>
<sequence length="503" mass="58063">MNLSPPLLSSQNERLHNIVVESLDAAFNVCNNDLDQFTSSKIFDVFDQIFPSASVLNTGYWIFFVSNYGASLCVCGRFGIVCRHVRSKNHWIDLQPMVERSGATVFIPKIYGPVIPTRYEITVNYMSEIFGYVIDMDMDLTYANMFKHSHRVHIQARYGFSNQWYGAPYSIRFTPNPIFKEQYGKYFTKLRNHRAMVITKYGHEDLIVTPTTISPSCLLLISVNVAKHEVPLNISAILMCNESKQAQDSFRDVATQTFEYGDFNDYASLLQEVTAKIWGFQNPDRKIPLFEKDYKNSLPYVSKEFPEYPMGIICPEEYDAEFPEFIPERYMRKGNRRRSIMEKTIPTPVPSSFVQNNKLKPITGTFQSKDRILLPNFEDAFLNQEIVAPMYDVSIKRKRGRPKREKSFNMVTKSDKVSASFDEGFYSQAASCSEKSAENTQFTGIKQELSDTNFITLNKLFDNTNEQDFSDQIKDINFELELIDQLIKEDSEKNLIKTMKAQI</sequence>
<keyword evidence="2" id="KW-1185">Reference proteome</keyword>
<proteinExistence type="predicted"/>
<accession>A0AAW1VG60</accession>
<evidence type="ECO:0000313" key="1">
    <source>
        <dbReference type="EMBL" id="KAK9893055.1"/>
    </source>
</evidence>
<dbReference type="Proteomes" id="UP001431783">
    <property type="component" value="Unassembled WGS sequence"/>
</dbReference>
<dbReference type="AlphaFoldDB" id="A0AAW1VG60"/>
<name>A0AAW1VG60_9CUCU</name>
<dbReference type="EMBL" id="JARQZJ010000144">
    <property type="protein sequence ID" value="KAK9893055.1"/>
    <property type="molecule type" value="Genomic_DNA"/>
</dbReference>
<organism evidence="1 2">
    <name type="scientific">Henosepilachna vigintioctopunctata</name>
    <dbReference type="NCBI Taxonomy" id="420089"/>
    <lineage>
        <taxon>Eukaryota</taxon>
        <taxon>Metazoa</taxon>
        <taxon>Ecdysozoa</taxon>
        <taxon>Arthropoda</taxon>
        <taxon>Hexapoda</taxon>
        <taxon>Insecta</taxon>
        <taxon>Pterygota</taxon>
        <taxon>Neoptera</taxon>
        <taxon>Endopterygota</taxon>
        <taxon>Coleoptera</taxon>
        <taxon>Polyphaga</taxon>
        <taxon>Cucujiformia</taxon>
        <taxon>Coccinelloidea</taxon>
        <taxon>Coccinellidae</taxon>
        <taxon>Epilachninae</taxon>
        <taxon>Epilachnini</taxon>
        <taxon>Henosepilachna</taxon>
    </lineage>
</organism>
<protein>
    <submittedName>
        <fullName evidence="1">Uncharacterized protein</fullName>
    </submittedName>
</protein>
<evidence type="ECO:0000313" key="2">
    <source>
        <dbReference type="Proteomes" id="UP001431783"/>
    </source>
</evidence>
<comment type="caution">
    <text evidence="1">The sequence shown here is derived from an EMBL/GenBank/DDBJ whole genome shotgun (WGS) entry which is preliminary data.</text>
</comment>
<gene>
    <name evidence="1" type="ORF">WA026_023356</name>
</gene>